<keyword evidence="3 6" id="KW-0547">Nucleotide-binding</keyword>
<dbReference type="Pfam" id="PF00871">
    <property type="entry name" value="Acetate_kinase"/>
    <property type="match status" value="1"/>
</dbReference>
<dbReference type="GO" id="GO:0008776">
    <property type="term" value="F:acetate kinase activity"/>
    <property type="evidence" value="ECO:0007669"/>
    <property type="project" value="UniProtKB-UniRule"/>
</dbReference>
<feature type="binding site" evidence="6">
    <location>
        <position position="384"/>
    </location>
    <ligand>
        <name>Mg(2+)</name>
        <dbReference type="ChEBI" id="CHEBI:18420"/>
    </ligand>
</feature>
<dbReference type="PIRSF" id="PIRSF000722">
    <property type="entry name" value="Acetate_prop_kin"/>
    <property type="match status" value="1"/>
</dbReference>
<dbReference type="InterPro" id="IPR043129">
    <property type="entry name" value="ATPase_NBD"/>
</dbReference>
<feature type="site" description="Transition state stabilizer" evidence="6">
    <location>
        <position position="185"/>
    </location>
</feature>
<comment type="pathway">
    <text evidence="6">Metabolic intermediate biosynthesis; acetyl-CoA biosynthesis; acetyl-CoA from acetate: step 1/2.</text>
</comment>
<dbReference type="EMBL" id="SJCY01000004">
    <property type="protein sequence ID" value="TDG36481.1"/>
    <property type="molecule type" value="Genomic_DNA"/>
</dbReference>
<evidence type="ECO:0000256" key="6">
    <source>
        <dbReference type="HAMAP-Rule" id="MF_00020"/>
    </source>
</evidence>
<feature type="site" description="Transition state stabilizer" evidence="6">
    <location>
        <position position="245"/>
    </location>
</feature>
<keyword evidence="4 6" id="KW-0418">Kinase</keyword>
<dbReference type="OrthoDB" id="9802453at2"/>
<dbReference type="PROSITE" id="PS01075">
    <property type="entry name" value="ACETATE_KINASE_1"/>
    <property type="match status" value="1"/>
</dbReference>
<evidence type="ECO:0000256" key="1">
    <source>
        <dbReference type="ARBA" id="ARBA00008748"/>
    </source>
</evidence>
<dbReference type="EC" id="2.7.2.1" evidence="6"/>
<comment type="cofactor">
    <cofactor evidence="6">
        <name>Mg(2+)</name>
        <dbReference type="ChEBI" id="CHEBI:18420"/>
    </cofactor>
    <cofactor evidence="6">
        <name>Mn(2+)</name>
        <dbReference type="ChEBI" id="CHEBI:29035"/>
    </cofactor>
    <text evidence="6">Mg(2+). Can also accept Mn(2+).</text>
</comment>
<dbReference type="PANTHER" id="PTHR21060:SF15">
    <property type="entry name" value="ACETATE KINASE-RELATED"/>
    <property type="match status" value="1"/>
</dbReference>
<name>A0A4R5MLC5_9SPHI</name>
<protein>
    <recommendedName>
        <fullName evidence="6">Acetate kinase</fullName>
        <ecNumber evidence="6">2.7.2.1</ecNumber>
    </recommendedName>
    <alternativeName>
        <fullName evidence="6">Acetokinase</fullName>
    </alternativeName>
</protein>
<comment type="catalytic activity">
    <reaction evidence="6">
        <text>acetate + ATP = acetyl phosphate + ADP</text>
        <dbReference type="Rhea" id="RHEA:11352"/>
        <dbReference type="ChEBI" id="CHEBI:22191"/>
        <dbReference type="ChEBI" id="CHEBI:30089"/>
        <dbReference type="ChEBI" id="CHEBI:30616"/>
        <dbReference type="ChEBI" id="CHEBI:456216"/>
        <dbReference type="EC" id="2.7.2.1"/>
    </reaction>
</comment>
<organism evidence="8 9">
    <name type="scientific">Pedobacter changchengzhani</name>
    <dbReference type="NCBI Taxonomy" id="2529274"/>
    <lineage>
        <taxon>Bacteria</taxon>
        <taxon>Pseudomonadati</taxon>
        <taxon>Bacteroidota</taxon>
        <taxon>Sphingobacteriia</taxon>
        <taxon>Sphingobacteriales</taxon>
        <taxon>Sphingobacteriaceae</taxon>
        <taxon>Pedobacter</taxon>
    </lineage>
</organism>
<evidence type="ECO:0000313" key="8">
    <source>
        <dbReference type="EMBL" id="TDG36481.1"/>
    </source>
</evidence>
<dbReference type="UniPathway" id="UPA00340">
    <property type="reaction ID" value="UER00458"/>
</dbReference>
<feature type="binding site" evidence="6">
    <location>
        <position position="97"/>
    </location>
    <ligand>
        <name>substrate</name>
    </ligand>
</feature>
<evidence type="ECO:0000256" key="2">
    <source>
        <dbReference type="ARBA" id="ARBA00022679"/>
    </source>
</evidence>
<keyword evidence="6" id="KW-0963">Cytoplasm</keyword>
<feature type="binding site" evidence="6">
    <location>
        <begin position="333"/>
        <end position="337"/>
    </location>
    <ligand>
        <name>ATP</name>
        <dbReference type="ChEBI" id="CHEBI:30616"/>
    </ligand>
</feature>
<comment type="subunit">
    <text evidence="6">Homodimer.</text>
</comment>
<dbReference type="GO" id="GO:0000287">
    <property type="term" value="F:magnesium ion binding"/>
    <property type="evidence" value="ECO:0007669"/>
    <property type="project" value="UniProtKB-UniRule"/>
</dbReference>
<comment type="similarity">
    <text evidence="1 6 7">Belongs to the acetokinase family.</text>
</comment>
<dbReference type="RefSeq" id="WP_133262210.1">
    <property type="nucleotide sequence ID" value="NZ_SJCY01000004.1"/>
</dbReference>
<gene>
    <name evidence="6" type="primary">ackA</name>
    <name evidence="8" type="ORF">EZJ43_08155</name>
</gene>
<evidence type="ECO:0000256" key="7">
    <source>
        <dbReference type="RuleBase" id="RU003835"/>
    </source>
</evidence>
<dbReference type="PROSITE" id="PS01076">
    <property type="entry name" value="ACETATE_KINASE_2"/>
    <property type="match status" value="1"/>
</dbReference>
<feature type="binding site" evidence="6">
    <location>
        <position position="17"/>
    </location>
    <ligand>
        <name>Mg(2+)</name>
        <dbReference type="ChEBI" id="CHEBI:18420"/>
    </ligand>
</feature>
<feature type="binding site" evidence="6">
    <location>
        <begin position="212"/>
        <end position="216"/>
    </location>
    <ligand>
        <name>ATP</name>
        <dbReference type="ChEBI" id="CHEBI:30616"/>
    </ligand>
</feature>
<keyword evidence="2 6" id="KW-0808">Transferase</keyword>
<keyword evidence="6" id="KW-0460">Magnesium</keyword>
<sequence>MEKKQQIPVGNFILVINAGSSSLKFAVYQCQTIKREYSGLIKNIGKEFSSLKINDANSVAVSVKKAVYQNIDEAASGIISWLKTIQSKCFISSVGYRLVQGGPHHRSPEVITDELLEDLTKFIFLAPNHLPDELALIKKFRSAFPDLTHVACFDTNFHRDMPDQAKYYALPEKFKGQGLIRYGFHGLSYEYIMDKLDRNFAYINQKKIIIAHLGSGSSMAAVSFGKCIDTTMGVSPIGGLVMSTRSGDLDPGAILFMLKQSKMTVEELDNVLSHESGMKAIAGTGNMEELLKNASFDKRAEAAVNLFCCQAKKFIGALAAALGGLDILIFTGGVGENSPQIRERICADMDFMGVKLDRLRNQDTQKIISCQSSKVSIMVFETNEERMIALHTKKIGSHLAEDEMALNASVNP</sequence>
<dbReference type="Gene3D" id="3.30.420.40">
    <property type="match status" value="2"/>
</dbReference>
<dbReference type="InterPro" id="IPR000890">
    <property type="entry name" value="Aliphatic_acid_kin_short-chain"/>
</dbReference>
<dbReference type="NCBIfam" id="TIGR00016">
    <property type="entry name" value="ackA"/>
    <property type="match status" value="1"/>
</dbReference>
<comment type="subcellular location">
    <subcellularLocation>
        <location evidence="6">Cytoplasm</location>
    </subcellularLocation>
</comment>
<comment type="caution">
    <text evidence="8">The sequence shown here is derived from an EMBL/GenBank/DDBJ whole genome shotgun (WGS) entry which is preliminary data.</text>
</comment>
<feature type="active site" description="Proton donor/acceptor" evidence="6">
    <location>
        <position position="154"/>
    </location>
</feature>
<reference evidence="8 9" key="1">
    <citation type="submission" date="2019-02" db="EMBL/GenBank/DDBJ databases">
        <title>Pedobacter sp. nov., a novel speices isolated from soil of pinguins habitat in Antarcitica.</title>
        <authorList>
            <person name="He R.-H."/>
        </authorList>
    </citation>
    <scope>NUCLEOTIDE SEQUENCE [LARGE SCALE GENOMIC DNA]</scope>
    <source>
        <strain evidence="8 9">E01020</strain>
    </source>
</reference>
<evidence type="ECO:0000256" key="3">
    <source>
        <dbReference type="ARBA" id="ARBA00022741"/>
    </source>
</evidence>
<accession>A0A4R5MLC5</accession>
<dbReference type="InterPro" id="IPR004372">
    <property type="entry name" value="Ac/propionate_kinase"/>
</dbReference>
<dbReference type="HAMAP" id="MF_00020">
    <property type="entry name" value="Acetate_kinase"/>
    <property type="match status" value="1"/>
</dbReference>
<keyword evidence="5 6" id="KW-0067">ATP-binding</keyword>
<evidence type="ECO:0000313" key="9">
    <source>
        <dbReference type="Proteomes" id="UP000295668"/>
    </source>
</evidence>
<dbReference type="Proteomes" id="UP000295668">
    <property type="component" value="Unassembled WGS sequence"/>
</dbReference>
<evidence type="ECO:0000256" key="5">
    <source>
        <dbReference type="ARBA" id="ARBA00022840"/>
    </source>
</evidence>
<dbReference type="InterPro" id="IPR023865">
    <property type="entry name" value="Aliphatic_acid_kinase_CS"/>
</dbReference>
<dbReference type="GO" id="GO:0005737">
    <property type="term" value="C:cytoplasm"/>
    <property type="evidence" value="ECO:0007669"/>
    <property type="project" value="UniProtKB-SubCell"/>
</dbReference>
<comment type="caution">
    <text evidence="6">Lacks conserved residue(s) required for the propagation of feature annotation.</text>
</comment>
<dbReference type="PANTHER" id="PTHR21060">
    <property type="entry name" value="ACETATE KINASE"/>
    <property type="match status" value="1"/>
</dbReference>
<evidence type="ECO:0000256" key="4">
    <source>
        <dbReference type="ARBA" id="ARBA00022777"/>
    </source>
</evidence>
<keyword evidence="6" id="KW-0479">Metal-binding</keyword>
<feature type="binding site" evidence="6">
    <location>
        <position position="24"/>
    </location>
    <ligand>
        <name>ATP</name>
        <dbReference type="ChEBI" id="CHEBI:30616"/>
    </ligand>
</feature>
<dbReference type="GO" id="GO:0006085">
    <property type="term" value="P:acetyl-CoA biosynthetic process"/>
    <property type="evidence" value="ECO:0007669"/>
    <property type="project" value="UniProtKB-UniRule"/>
</dbReference>
<keyword evidence="9" id="KW-1185">Reference proteome</keyword>
<proteinExistence type="inferred from homology"/>
<dbReference type="SUPFAM" id="SSF53067">
    <property type="entry name" value="Actin-like ATPase domain"/>
    <property type="match status" value="2"/>
</dbReference>
<dbReference type="PRINTS" id="PR00471">
    <property type="entry name" value="ACETATEKNASE"/>
</dbReference>
<comment type="function">
    <text evidence="6">Catalyzes the formation of acetyl phosphate from acetate and ATP. Can also catalyze the reverse reaction.</text>
</comment>
<dbReference type="AlphaFoldDB" id="A0A4R5MLC5"/>
<dbReference type="GO" id="GO:0006083">
    <property type="term" value="P:acetate metabolic process"/>
    <property type="evidence" value="ECO:0007669"/>
    <property type="project" value="TreeGrafter"/>
</dbReference>
<dbReference type="GO" id="GO:0005524">
    <property type="term" value="F:ATP binding"/>
    <property type="evidence" value="ECO:0007669"/>
    <property type="project" value="UniProtKB-KW"/>
</dbReference>